<keyword evidence="4" id="KW-1185">Reference proteome</keyword>
<dbReference type="AlphaFoldDB" id="A0A232EJF6"/>
<evidence type="ECO:0000256" key="2">
    <source>
        <dbReference type="SAM" id="SignalP"/>
    </source>
</evidence>
<gene>
    <name evidence="3" type="ORF">TSAR_002979</name>
</gene>
<dbReference type="EMBL" id="NNAY01004054">
    <property type="protein sequence ID" value="OXU18438.1"/>
    <property type="molecule type" value="Genomic_DNA"/>
</dbReference>
<protein>
    <submittedName>
        <fullName evidence="3">Uncharacterized protein</fullName>
    </submittedName>
</protein>
<evidence type="ECO:0000256" key="1">
    <source>
        <dbReference type="SAM" id="Phobius"/>
    </source>
</evidence>
<keyword evidence="2" id="KW-0732">Signal</keyword>
<accession>A0A232EJF6</accession>
<name>A0A232EJF6_9HYME</name>
<sequence>MATRFWCKLIVLSICARRGGFGMNLTDLQELAIVSRDNEKITTEVTALATTEASYRHSRWHRHEREGYQSRMSHDDYQDEVADHHDDHAGDSKAVSQGKYDYWGGYGGYYDFLINEGSYKFWAAFQLATAALLIYSGFAALYYAKVNPQITEDYDDFLLRRRRREVDRDRPPRDRPFFGLEAQTLQRILDAIANQIR</sequence>
<proteinExistence type="predicted"/>
<evidence type="ECO:0000313" key="3">
    <source>
        <dbReference type="EMBL" id="OXU18438.1"/>
    </source>
</evidence>
<reference evidence="3 4" key="1">
    <citation type="journal article" date="2017" name="Curr. Biol.">
        <title>The Evolution of Venom by Co-option of Single-Copy Genes.</title>
        <authorList>
            <person name="Martinson E.O."/>
            <person name="Mrinalini"/>
            <person name="Kelkar Y.D."/>
            <person name="Chang C.H."/>
            <person name="Werren J.H."/>
        </authorList>
    </citation>
    <scope>NUCLEOTIDE SEQUENCE [LARGE SCALE GENOMIC DNA]</scope>
    <source>
        <strain evidence="3 4">Alberta</strain>
        <tissue evidence="3">Whole body</tissue>
    </source>
</reference>
<feature type="signal peptide" evidence="2">
    <location>
        <begin position="1"/>
        <end position="22"/>
    </location>
</feature>
<keyword evidence="1" id="KW-0472">Membrane</keyword>
<comment type="caution">
    <text evidence="3">The sequence shown here is derived from an EMBL/GenBank/DDBJ whole genome shotgun (WGS) entry which is preliminary data.</text>
</comment>
<feature type="transmembrane region" description="Helical" evidence="1">
    <location>
        <begin position="121"/>
        <end position="144"/>
    </location>
</feature>
<keyword evidence="1" id="KW-1133">Transmembrane helix</keyword>
<feature type="chain" id="PRO_5013008727" evidence="2">
    <location>
        <begin position="23"/>
        <end position="197"/>
    </location>
</feature>
<dbReference type="Proteomes" id="UP000215335">
    <property type="component" value="Unassembled WGS sequence"/>
</dbReference>
<organism evidence="3 4">
    <name type="scientific">Trichomalopsis sarcophagae</name>
    <dbReference type="NCBI Taxonomy" id="543379"/>
    <lineage>
        <taxon>Eukaryota</taxon>
        <taxon>Metazoa</taxon>
        <taxon>Ecdysozoa</taxon>
        <taxon>Arthropoda</taxon>
        <taxon>Hexapoda</taxon>
        <taxon>Insecta</taxon>
        <taxon>Pterygota</taxon>
        <taxon>Neoptera</taxon>
        <taxon>Endopterygota</taxon>
        <taxon>Hymenoptera</taxon>
        <taxon>Apocrita</taxon>
        <taxon>Proctotrupomorpha</taxon>
        <taxon>Chalcidoidea</taxon>
        <taxon>Pteromalidae</taxon>
        <taxon>Pteromalinae</taxon>
        <taxon>Trichomalopsis</taxon>
    </lineage>
</organism>
<keyword evidence="1" id="KW-0812">Transmembrane</keyword>
<dbReference type="OrthoDB" id="7614304at2759"/>
<evidence type="ECO:0000313" key="4">
    <source>
        <dbReference type="Proteomes" id="UP000215335"/>
    </source>
</evidence>
<dbReference type="STRING" id="543379.A0A232EJF6"/>